<proteinExistence type="predicted"/>
<evidence type="ECO:0000313" key="4">
    <source>
        <dbReference type="EMBL" id="MFC4715660.1"/>
    </source>
</evidence>
<dbReference type="SMART" id="SM00287">
    <property type="entry name" value="SH3b"/>
    <property type="match status" value="3"/>
</dbReference>
<sequence length="480" mass="51787">MPKYFGPKIFTAMALGAALSLGTLPGPAIAAGQSATVHSVTSMATASSIAPASANSISVAAARKLDRNPSHLDVFVNKSYPLKPARYTPKTSTVSGTGIRLRPEAAGAYNKMVKAAKKSGVRVKLISGYRSYNRQAQLFNQYSRMYGKKYAERISAKPGTSEHQTGLAADVGNYNGACALQSCFEGTPVGKWMKKNAHKYGFILRYPKGQESVTGYAYEPWHFRYVGTSLAKSYKNSGAKTFEHFHGVASTKKNSPKTVKGTAKTTANLNMRSGAGAGNRVILTIPRGKSVKLTGSKKSGWYQVTYKSKTGWVSGTYLSNVSMPKSETKKKETKKPSPKPNSSSKKTTANLNMRAGAGTSNRVILTIPKGKTVKATGKTKSGWLQVTYKSKTGWVSGTYLSNTSTPKKSKPKTESSPKKKVKTKTTTANLNMRTGNSTKKQVVLTIPKGKKVEITGSKKSGWYPVKYKSKKGWVSGTYLK</sequence>
<dbReference type="PANTHER" id="PTHR34385">
    <property type="entry name" value="D-ALANYL-D-ALANINE CARBOXYPEPTIDASE"/>
    <property type="match status" value="1"/>
</dbReference>
<organism evidence="4 5">
    <name type="scientific">Glutamicibacter bergerei</name>
    <dbReference type="NCBI Taxonomy" id="256702"/>
    <lineage>
        <taxon>Bacteria</taxon>
        <taxon>Bacillati</taxon>
        <taxon>Actinomycetota</taxon>
        <taxon>Actinomycetes</taxon>
        <taxon>Micrococcales</taxon>
        <taxon>Micrococcaceae</taxon>
        <taxon>Glutamicibacter</taxon>
    </lineage>
</organism>
<gene>
    <name evidence="4" type="ORF">ACFO7V_05845</name>
</gene>
<dbReference type="InterPro" id="IPR009045">
    <property type="entry name" value="Zn_M74/Hedgehog-like"/>
</dbReference>
<dbReference type="Proteomes" id="UP001595884">
    <property type="component" value="Unassembled WGS sequence"/>
</dbReference>
<accession>A0ABV9MJ63</accession>
<dbReference type="CDD" id="cd14852">
    <property type="entry name" value="LD-carboxypeptidase"/>
    <property type="match status" value="1"/>
</dbReference>
<dbReference type="InterPro" id="IPR003646">
    <property type="entry name" value="SH3-like_bac-type"/>
</dbReference>
<keyword evidence="4" id="KW-0121">Carboxypeptidase</keyword>
<reference evidence="5" key="1">
    <citation type="journal article" date="2019" name="Int. J. Syst. Evol. Microbiol.">
        <title>The Global Catalogue of Microorganisms (GCM) 10K type strain sequencing project: providing services to taxonomists for standard genome sequencing and annotation.</title>
        <authorList>
            <consortium name="The Broad Institute Genomics Platform"/>
            <consortium name="The Broad Institute Genome Sequencing Center for Infectious Disease"/>
            <person name="Wu L."/>
            <person name="Ma J."/>
        </authorList>
    </citation>
    <scope>NUCLEOTIDE SEQUENCE [LARGE SCALE GENOMIC DNA]</scope>
    <source>
        <strain evidence="5">CGMCC 1.12849</strain>
    </source>
</reference>
<dbReference type="Gene3D" id="3.30.1380.10">
    <property type="match status" value="1"/>
</dbReference>
<dbReference type="Pfam" id="PF02557">
    <property type="entry name" value="VanY"/>
    <property type="match status" value="1"/>
</dbReference>
<dbReference type="SUPFAM" id="SSF50044">
    <property type="entry name" value="SH3-domain"/>
    <property type="match status" value="1"/>
</dbReference>
<evidence type="ECO:0000313" key="5">
    <source>
        <dbReference type="Proteomes" id="UP001595884"/>
    </source>
</evidence>
<evidence type="ECO:0000256" key="1">
    <source>
        <dbReference type="SAM" id="MobiDB-lite"/>
    </source>
</evidence>
<dbReference type="InterPro" id="IPR058193">
    <property type="entry name" value="VanY/YodJ_core_dom"/>
</dbReference>
<feature type="region of interest" description="Disordered" evidence="1">
    <location>
        <begin position="323"/>
        <end position="354"/>
    </location>
</feature>
<feature type="chain" id="PRO_5045731408" evidence="2">
    <location>
        <begin position="31"/>
        <end position="480"/>
    </location>
</feature>
<keyword evidence="2" id="KW-0732">Signal</keyword>
<dbReference type="Gene3D" id="2.30.30.40">
    <property type="entry name" value="SH3 Domains"/>
    <property type="match status" value="3"/>
</dbReference>
<dbReference type="EMBL" id="JBHSHE010000022">
    <property type="protein sequence ID" value="MFC4715660.1"/>
    <property type="molecule type" value="Genomic_DNA"/>
</dbReference>
<dbReference type="SUPFAM" id="SSF55166">
    <property type="entry name" value="Hedgehog/DD-peptidase"/>
    <property type="match status" value="1"/>
</dbReference>
<feature type="domain" description="SH3b" evidence="3">
    <location>
        <begin position="419"/>
        <end position="480"/>
    </location>
</feature>
<keyword evidence="4" id="KW-0645">Protease</keyword>
<dbReference type="PANTHER" id="PTHR34385:SF1">
    <property type="entry name" value="PEPTIDOGLYCAN L-ALANYL-D-GLUTAMATE ENDOPEPTIDASE CWLK"/>
    <property type="match status" value="1"/>
</dbReference>
<feature type="region of interest" description="Disordered" evidence="1">
    <location>
        <begin position="399"/>
        <end position="423"/>
    </location>
</feature>
<dbReference type="Pfam" id="PF08239">
    <property type="entry name" value="SH3_3"/>
    <property type="match status" value="3"/>
</dbReference>
<feature type="domain" description="SH3b" evidence="3">
    <location>
        <begin position="260"/>
        <end position="322"/>
    </location>
</feature>
<dbReference type="PROSITE" id="PS51781">
    <property type="entry name" value="SH3B"/>
    <property type="match status" value="3"/>
</dbReference>
<comment type="caution">
    <text evidence="4">The sequence shown here is derived from an EMBL/GenBank/DDBJ whole genome shotgun (WGS) entry which is preliminary data.</text>
</comment>
<evidence type="ECO:0000256" key="2">
    <source>
        <dbReference type="SAM" id="SignalP"/>
    </source>
</evidence>
<dbReference type="RefSeq" id="WP_346060219.1">
    <property type="nucleotide sequence ID" value="NZ_BAAAVQ010000076.1"/>
</dbReference>
<feature type="domain" description="SH3b" evidence="3">
    <location>
        <begin position="340"/>
        <end position="404"/>
    </location>
</feature>
<keyword evidence="5" id="KW-1185">Reference proteome</keyword>
<feature type="signal peptide" evidence="2">
    <location>
        <begin position="1"/>
        <end position="30"/>
    </location>
</feature>
<keyword evidence="4" id="KW-0378">Hydrolase</keyword>
<dbReference type="InterPro" id="IPR052179">
    <property type="entry name" value="DD-CPase-like"/>
</dbReference>
<name>A0ABV9MJ63_9MICC</name>
<evidence type="ECO:0000259" key="3">
    <source>
        <dbReference type="PROSITE" id="PS51781"/>
    </source>
</evidence>
<dbReference type="InterPro" id="IPR036028">
    <property type="entry name" value="SH3-like_dom_sf"/>
</dbReference>
<protein>
    <submittedName>
        <fullName evidence="4">D-alanyl-D-alanine carboxypeptidase family protein</fullName>
    </submittedName>
</protein>
<dbReference type="GO" id="GO:0004180">
    <property type="term" value="F:carboxypeptidase activity"/>
    <property type="evidence" value="ECO:0007669"/>
    <property type="project" value="UniProtKB-KW"/>
</dbReference>
<dbReference type="InterPro" id="IPR003709">
    <property type="entry name" value="VanY-like_core_dom"/>
</dbReference>